<evidence type="ECO:0000256" key="7">
    <source>
        <dbReference type="ARBA" id="ARBA00023171"/>
    </source>
</evidence>
<comment type="pathway">
    <text evidence="1">Porphyrin-containing compound metabolism; chlorophyll biosynthesis.</text>
</comment>
<reference evidence="8 9" key="1">
    <citation type="submission" date="2019-01" db="EMBL/GenBank/DDBJ databases">
        <title>Nuclear Genome Assembly of the Microalgal Biofuel strain Nannochloropsis salina CCMP1776.</title>
        <authorList>
            <person name="Hovde B."/>
        </authorList>
    </citation>
    <scope>NUCLEOTIDE SEQUENCE [LARGE SCALE GENOMIC DNA]</scope>
    <source>
        <strain evidence="8 9">CCMP1776</strain>
    </source>
</reference>
<protein>
    <recommendedName>
        <fullName evidence="3">protochlorophyllide reductase</fullName>
        <ecNumber evidence="3">1.3.1.33</ecNumber>
    </recommendedName>
</protein>
<dbReference type="Proteomes" id="UP000355283">
    <property type="component" value="Unassembled WGS sequence"/>
</dbReference>
<dbReference type="SUPFAM" id="SSF51735">
    <property type="entry name" value="NAD(P)-binding Rossmann-fold domains"/>
    <property type="match status" value="1"/>
</dbReference>
<proteinExistence type="inferred from homology"/>
<comment type="caution">
    <text evidence="8">The sequence shown here is derived from an EMBL/GenBank/DDBJ whole genome shotgun (WGS) entry which is preliminary data.</text>
</comment>
<dbReference type="InterPro" id="IPR036291">
    <property type="entry name" value="NAD(P)-bd_dom_sf"/>
</dbReference>
<evidence type="ECO:0000256" key="2">
    <source>
        <dbReference type="ARBA" id="ARBA00005821"/>
    </source>
</evidence>
<evidence type="ECO:0000256" key="1">
    <source>
        <dbReference type="ARBA" id="ARBA00005173"/>
    </source>
</evidence>
<dbReference type="EMBL" id="SDOX01000005">
    <property type="protein sequence ID" value="TFJ87918.1"/>
    <property type="molecule type" value="Genomic_DNA"/>
</dbReference>
<dbReference type="InterPro" id="IPR005979">
    <property type="entry name" value="Prochl_reduct"/>
</dbReference>
<dbReference type="OrthoDB" id="191139at2759"/>
<dbReference type="PRINTS" id="PR00081">
    <property type="entry name" value="GDHRDH"/>
</dbReference>
<sequence>MAPLKKYMQPAVVLAAATASMTSAFLLPAMRPVPAPTTVTSAARTSPLFSRSSTPSVAPARPTKGTILSATNFFESFFAPKSAPGAGARGGKRTIVLTGTSSGLGKATLKALCARGDNFVICGVRDMEKMQAVAEELGLDPSSYTIRPLDLSSFASVRRFAKEVKAVKGGKPLDALVCNAAVYLPARDYPTFTPDGIEESLQINHLSHFLLVSLLLDDLKKAKDPRCVIVGSITGNDNTIAGAFVWPRASLGDLKGMQEGAKEPVSMIDGKDFNGAKAYKDSKMCNMMTVNELHKRYHDATGITFSSMYPGCIAETALFREKRQWFRTLFPLFMKYVTGGYVSENEAGERLAQTVWDPALKTSGQYWCWNGQAQQFGYYDPATKQVRGAGGSGGTVFPGKLAGQVMDQTKAEKMWELSSEITGATWPSVGVRELANV</sequence>
<evidence type="ECO:0000256" key="4">
    <source>
        <dbReference type="ARBA" id="ARBA00022531"/>
    </source>
</evidence>
<keyword evidence="9" id="KW-1185">Reference proteome</keyword>
<comment type="similarity">
    <text evidence="2">Belongs to the short-chain dehydrogenases/reductases (SDR) family. POR subfamily.</text>
</comment>
<evidence type="ECO:0000313" key="9">
    <source>
        <dbReference type="Proteomes" id="UP000355283"/>
    </source>
</evidence>
<dbReference type="PANTHER" id="PTHR44419">
    <property type="entry name" value="PROTOCHLOROPHYLLIDE REDUCTASE C, CHLOROPLASTIC"/>
    <property type="match status" value="1"/>
</dbReference>
<gene>
    <name evidence="8" type="ORF">NSK_001264</name>
</gene>
<keyword evidence="6" id="KW-0560">Oxidoreductase</keyword>
<keyword evidence="4" id="KW-0602">Photosynthesis</keyword>
<evidence type="ECO:0000313" key="8">
    <source>
        <dbReference type="EMBL" id="TFJ87918.1"/>
    </source>
</evidence>
<evidence type="ECO:0000256" key="5">
    <source>
        <dbReference type="ARBA" id="ARBA00022857"/>
    </source>
</evidence>
<keyword evidence="7" id="KW-0149">Chlorophyll biosynthesis</keyword>
<dbReference type="GO" id="GO:0015979">
    <property type="term" value="P:photosynthesis"/>
    <property type="evidence" value="ECO:0007669"/>
    <property type="project" value="UniProtKB-KW"/>
</dbReference>
<evidence type="ECO:0000256" key="3">
    <source>
        <dbReference type="ARBA" id="ARBA00012006"/>
    </source>
</evidence>
<dbReference type="NCBIfam" id="TIGR01289">
    <property type="entry name" value="LPOR"/>
    <property type="match status" value="1"/>
</dbReference>
<dbReference type="EC" id="1.3.1.33" evidence="3"/>
<dbReference type="PANTHER" id="PTHR44419:SF19">
    <property type="entry name" value="PROTOCHLOROPHYLLIDE REDUCTASE A, CHLOROPLASTIC"/>
    <property type="match status" value="1"/>
</dbReference>
<dbReference type="GO" id="GO:0016630">
    <property type="term" value="F:protochlorophyllide reductase activity"/>
    <property type="evidence" value="ECO:0007669"/>
    <property type="project" value="UniProtKB-EC"/>
</dbReference>
<keyword evidence="5" id="KW-0521">NADP</keyword>
<dbReference type="UniPathway" id="UPA00668"/>
<name>A0A4D9DGG6_9STRA</name>
<organism evidence="8 9">
    <name type="scientific">Nannochloropsis salina CCMP1776</name>
    <dbReference type="NCBI Taxonomy" id="1027361"/>
    <lineage>
        <taxon>Eukaryota</taxon>
        <taxon>Sar</taxon>
        <taxon>Stramenopiles</taxon>
        <taxon>Ochrophyta</taxon>
        <taxon>Eustigmatophyceae</taxon>
        <taxon>Eustigmatales</taxon>
        <taxon>Monodopsidaceae</taxon>
        <taxon>Microchloropsis</taxon>
        <taxon>Microchloropsis salina</taxon>
    </lineage>
</organism>
<dbReference type="GO" id="GO:0015995">
    <property type="term" value="P:chlorophyll biosynthetic process"/>
    <property type="evidence" value="ECO:0007669"/>
    <property type="project" value="UniProtKB-UniPathway"/>
</dbReference>
<dbReference type="Pfam" id="PF00106">
    <property type="entry name" value="adh_short"/>
    <property type="match status" value="1"/>
</dbReference>
<dbReference type="Gene3D" id="3.40.50.720">
    <property type="entry name" value="NAD(P)-binding Rossmann-like Domain"/>
    <property type="match status" value="1"/>
</dbReference>
<dbReference type="AlphaFoldDB" id="A0A4D9DGG6"/>
<dbReference type="InterPro" id="IPR002347">
    <property type="entry name" value="SDR_fam"/>
</dbReference>
<evidence type="ECO:0000256" key="6">
    <source>
        <dbReference type="ARBA" id="ARBA00023002"/>
    </source>
</evidence>
<accession>A0A4D9DGG6</accession>